<organism evidence="2 3">
    <name type="scientific">Ravibacter arvi</name>
    <dbReference type="NCBI Taxonomy" id="2051041"/>
    <lineage>
        <taxon>Bacteria</taxon>
        <taxon>Pseudomonadati</taxon>
        <taxon>Bacteroidota</taxon>
        <taxon>Cytophagia</taxon>
        <taxon>Cytophagales</taxon>
        <taxon>Spirosomataceae</taxon>
        <taxon>Ravibacter</taxon>
    </lineage>
</organism>
<proteinExistence type="predicted"/>
<feature type="domain" description="Endonuclease/exonuclease/phosphatase" evidence="1">
    <location>
        <begin position="27"/>
        <end position="252"/>
    </location>
</feature>
<evidence type="ECO:0000313" key="3">
    <source>
        <dbReference type="Proteomes" id="UP001501508"/>
    </source>
</evidence>
<dbReference type="SUPFAM" id="SSF56219">
    <property type="entry name" value="DNase I-like"/>
    <property type="match status" value="1"/>
</dbReference>
<keyword evidence="3" id="KW-1185">Reference proteome</keyword>
<dbReference type="InterPro" id="IPR005135">
    <property type="entry name" value="Endo/exonuclease/phosphatase"/>
</dbReference>
<dbReference type="PANTHER" id="PTHR14859">
    <property type="entry name" value="CALCOFLUOR WHITE HYPERSENSITIVE PROTEIN PRECURSOR"/>
    <property type="match status" value="1"/>
</dbReference>
<protein>
    <recommendedName>
        <fullName evidence="1">Endonuclease/exonuclease/phosphatase domain-containing protein</fullName>
    </recommendedName>
</protein>
<comment type="caution">
    <text evidence="2">The sequence shown here is derived from an EMBL/GenBank/DDBJ whole genome shotgun (WGS) entry which is preliminary data.</text>
</comment>
<evidence type="ECO:0000313" key="2">
    <source>
        <dbReference type="EMBL" id="GAA4436152.1"/>
    </source>
</evidence>
<dbReference type="EMBL" id="BAABEY010000014">
    <property type="protein sequence ID" value="GAA4436152.1"/>
    <property type="molecule type" value="Genomic_DNA"/>
</dbReference>
<sequence length="263" mass="29034">MLAVLALSVADLGAQAGGGMPKTLKVMSYNIRIASPPAKGWGYTDLKGIADVINRQAPDLVALQEVDAYTERSGKNSHQALELARLTGMHAHFVKAVDRSGGDYGVAILSRFPIRSAESYRLPVSPGSDGEIRGCGLVVVKALGMKIGFMTAHLDHMKNEDRLLQVLRVNEILEKKKKMPVIFGADLNMQRNHEVIRTLEKEVAFLCSDCAPTFPADQPQRTLDYVMLNPAALKKMRVRRYDVVAEHHASDHLPLVVELERKK</sequence>
<dbReference type="Proteomes" id="UP001501508">
    <property type="component" value="Unassembled WGS sequence"/>
</dbReference>
<dbReference type="InterPro" id="IPR036691">
    <property type="entry name" value="Endo/exonu/phosph_ase_sf"/>
</dbReference>
<reference evidence="3" key="1">
    <citation type="journal article" date="2019" name="Int. J. Syst. Evol. Microbiol.">
        <title>The Global Catalogue of Microorganisms (GCM) 10K type strain sequencing project: providing services to taxonomists for standard genome sequencing and annotation.</title>
        <authorList>
            <consortium name="The Broad Institute Genomics Platform"/>
            <consortium name="The Broad Institute Genome Sequencing Center for Infectious Disease"/>
            <person name="Wu L."/>
            <person name="Ma J."/>
        </authorList>
    </citation>
    <scope>NUCLEOTIDE SEQUENCE [LARGE SCALE GENOMIC DNA]</scope>
    <source>
        <strain evidence="3">JCM 31920</strain>
    </source>
</reference>
<name>A0ABP8LT43_9BACT</name>
<gene>
    <name evidence="2" type="ORF">GCM10023091_13750</name>
</gene>
<dbReference type="Gene3D" id="3.60.10.10">
    <property type="entry name" value="Endonuclease/exonuclease/phosphatase"/>
    <property type="match status" value="1"/>
</dbReference>
<dbReference type="PANTHER" id="PTHR14859:SF15">
    <property type="entry name" value="ENDONUCLEASE_EXONUCLEASE_PHOSPHATASE DOMAIN-CONTAINING PROTEIN"/>
    <property type="match status" value="1"/>
</dbReference>
<accession>A0ABP8LT43</accession>
<dbReference type="Pfam" id="PF03372">
    <property type="entry name" value="Exo_endo_phos"/>
    <property type="match status" value="1"/>
</dbReference>
<dbReference type="InterPro" id="IPR051916">
    <property type="entry name" value="GPI-anchor_lipid_remodeler"/>
</dbReference>
<evidence type="ECO:0000259" key="1">
    <source>
        <dbReference type="Pfam" id="PF03372"/>
    </source>
</evidence>